<evidence type="ECO:0000256" key="1">
    <source>
        <dbReference type="SAM" id="MobiDB-lite"/>
    </source>
</evidence>
<feature type="region of interest" description="Disordered" evidence="1">
    <location>
        <begin position="53"/>
        <end position="78"/>
    </location>
</feature>
<dbReference type="InterPro" id="IPR035647">
    <property type="entry name" value="EFG_III/V"/>
</dbReference>
<protein>
    <submittedName>
        <fullName evidence="2">GTP-binding protein LepA</fullName>
        <ecNumber evidence="2">3.6.5.-</ecNumber>
    </submittedName>
</protein>
<dbReference type="PANTHER" id="PTHR43512">
    <property type="entry name" value="TRANSLATION FACTOR GUF1-RELATED"/>
    <property type="match status" value="1"/>
</dbReference>
<dbReference type="GO" id="GO:0005525">
    <property type="term" value="F:GTP binding"/>
    <property type="evidence" value="ECO:0007669"/>
    <property type="project" value="InterPro"/>
</dbReference>
<dbReference type="GO" id="GO:0043022">
    <property type="term" value="F:ribosome binding"/>
    <property type="evidence" value="ECO:0007669"/>
    <property type="project" value="TreeGrafter"/>
</dbReference>
<organism evidence="2 3">
    <name type="scientific">Escherichia coli</name>
    <dbReference type="NCBI Taxonomy" id="562"/>
    <lineage>
        <taxon>Bacteria</taxon>
        <taxon>Pseudomonadati</taxon>
        <taxon>Pseudomonadota</taxon>
        <taxon>Gammaproteobacteria</taxon>
        <taxon>Enterobacterales</taxon>
        <taxon>Enterobacteriaceae</taxon>
        <taxon>Escherichia</taxon>
    </lineage>
</organism>
<accession>A0A376Y4N3</accession>
<dbReference type="Gene3D" id="3.30.70.240">
    <property type="match status" value="1"/>
</dbReference>
<dbReference type="SUPFAM" id="SSF54980">
    <property type="entry name" value="EF-G C-terminal domain-like"/>
    <property type="match status" value="1"/>
</dbReference>
<dbReference type="AlphaFoldDB" id="A0A376Y4N3"/>
<dbReference type="PANTHER" id="PTHR43512:SF4">
    <property type="entry name" value="TRANSLATION FACTOR GUF1 HOMOLOG, CHLOROPLASTIC"/>
    <property type="match status" value="1"/>
</dbReference>
<proteinExistence type="predicted"/>
<dbReference type="EC" id="3.6.5.-" evidence="2"/>
<name>A0A376Y4N3_ECOLX</name>
<gene>
    <name evidence="2" type="primary">lepA_2</name>
    <name evidence="2" type="ORF">NCTC9117_01823</name>
</gene>
<evidence type="ECO:0000313" key="3">
    <source>
        <dbReference type="Proteomes" id="UP000254785"/>
    </source>
</evidence>
<evidence type="ECO:0000313" key="2">
    <source>
        <dbReference type="EMBL" id="STJ79250.1"/>
    </source>
</evidence>
<dbReference type="InterPro" id="IPR038363">
    <property type="entry name" value="LepA_C_sf"/>
</dbReference>
<dbReference type="EMBL" id="UGDC01000003">
    <property type="protein sequence ID" value="STJ79250.1"/>
    <property type="molecule type" value="Genomic_DNA"/>
</dbReference>
<dbReference type="GO" id="GO:0045727">
    <property type="term" value="P:positive regulation of translation"/>
    <property type="evidence" value="ECO:0007669"/>
    <property type="project" value="TreeGrafter"/>
</dbReference>
<dbReference type="Proteomes" id="UP000254785">
    <property type="component" value="Unassembled WGS sequence"/>
</dbReference>
<keyword evidence="2" id="KW-0378">Hydrolase</keyword>
<dbReference type="InterPro" id="IPR006297">
    <property type="entry name" value="EF-4"/>
</dbReference>
<dbReference type="Gene3D" id="3.30.70.2570">
    <property type="entry name" value="Elongation factor 4, C-terminal domain"/>
    <property type="match status" value="1"/>
</dbReference>
<sequence length="78" mass="8831">MAEVVLDFFDRLKSTSRGYASLDYNFKRFQASDMVRVDVLINGERVDALALITHRDNSQKPRSRVGGEDERSDPTPAV</sequence>
<reference evidence="2 3" key="1">
    <citation type="submission" date="2018-06" db="EMBL/GenBank/DDBJ databases">
        <authorList>
            <consortium name="Pathogen Informatics"/>
            <person name="Doyle S."/>
        </authorList>
    </citation>
    <scope>NUCLEOTIDE SEQUENCE [LARGE SCALE GENOMIC DNA]</scope>
    <source>
        <strain evidence="2 3">NCTC9117</strain>
    </source>
</reference>
<dbReference type="GO" id="GO:0017111">
    <property type="term" value="F:ribonucleoside triphosphate phosphatase activity"/>
    <property type="evidence" value="ECO:0007669"/>
    <property type="project" value="UniProtKB-ARBA"/>
</dbReference>